<evidence type="ECO:0000256" key="5">
    <source>
        <dbReference type="ARBA" id="ARBA00023212"/>
    </source>
</evidence>
<evidence type="ECO:0000313" key="7">
    <source>
        <dbReference type="EMBL" id="WAR09443.1"/>
    </source>
</evidence>
<feature type="region of interest" description="Disordered" evidence="6">
    <location>
        <begin position="1"/>
        <end position="94"/>
    </location>
</feature>
<evidence type="ECO:0000256" key="1">
    <source>
        <dbReference type="ARBA" id="ARBA00004245"/>
    </source>
</evidence>
<evidence type="ECO:0000256" key="4">
    <source>
        <dbReference type="ARBA" id="ARBA00023054"/>
    </source>
</evidence>
<dbReference type="InterPro" id="IPR008604">
    <property type="entry name" value="MAP7_fam"/>
</dbReference>
<feature type="compositionally biased region" description="Basic and acidic residues" evidence="6">
    <location>
        <begin position="669"/>
        <end position="695"/>
    </location>
</feature>
<dbReference type="PANTHER" id="PTHR15073">
    <property type="entry name" value="MICROTUBULE-ASSOCIATED PROTEIN"/>
    <property type="match status" value="1"/>
</dbReference>
<feature type="compositionally biased region" description="Basic and acidic residues" evidence="6">
    <location>
        <begin position="370"/>
        <end position="396"/>
    </location>
</feature>
<evidence type="ECO:0000313" key="8">
    <source>
        <dbReference type="Proteomes" id="UP001164746"/>
    </source>
</evidence>
<sequence length="1161" mass="130300">PARKEKEREREDRIRQAQQKLAEERQRKIDEMREQQRLAQENREKQLDARRRKIEDLKRREEERRKQVEDRRRLQEETDRTHGRKGGRRTVLGFGSRTPREVCFTLDARRSSSQSTLRRSPNNYDFESYFNRRAVSASSVVRRHCCIDINKLTQGIGYPGDSPPSKKLSQSMSVLYHKRSPEFSSSGAINTAGKGMGLKSGAESVIASAPPTRHKSSVNLTSGVKMRDPSKTSPRKPRPSSVATSMPSFVRVETDTPKSSRSKSTDRGPRDGSKSRGVPRKEEDKFDGKKIEERRQEVKKKQEERKELAREKERMTKSEVHEESKDMGKPPPRLSRSFIERMAVPKHPSHPSPDKKEPVKESTPVKAKTPVREKQKAGVKDSPAKAKVEVRVRDSSEDTSETLSSPAPSGTPPARATPTIQVDEVTEVKVETEAPTEERPKTESPVEELTPAEGRATPEPSSEAKVEPKPSSVEARPSPKPDAKAEAKPKTDKEREMEEYKAKLAERRRLAREKAEREAEIERLKQEELERQEEERQQLEEERQRRDEEESLRLAAEARQLEEERLRKAIEAEDKRKAEEAERADQERQAKEDAERKSREEAERHEKEMAERAKREEEERNERRKRLEMIMKRVKTDSTPTSTPEKARTDSPTRVITGSSSRTSLVSSEDERSADDLDKDDGLLKPEEKSDDTPKFKSPLLQKLTDKSGDSSTPKFKSPLLQSIMGKTKIGARLSGTKLDEMVKSTDSLSESKSTEYLSEKELAEKDQDDLEKDEDTSEKDIVTNGVHETEICDSGDRILEDIGSVTRSDVISQDSVVISEEEDNEEPKPLICDSMTTSVLMKGGITDSQLLIGSTADSAVSMSFTTNGVTTSQNGDLHQEHTDFISSKDFVDSSISVRTVDSPESPEQGGSRIGVTLVDTQITPPTPDSSPFEEIIDLSGLPAKPVKSAGPLGDSIVTLHEEGSSVNNFDGVDNGHVSVPGDTTVPLNKPFIAFEENATRQDVPDTTDVNASMVTADLSSNQHTDSVVMDNKQDAIGASQHSPLLNDFHKHGNINFKYVSVGNQLNLKTTRQNNGVNVNGPSRLKYDTLSQKFGEEDAEMEERVVSLWHDAEGIMGQKFDETCKVLEVYGIGESEQDSDTEEGQLWRMIQGDAPYTLNLV</sequence>
<protein>
    <submittedName>
        <fullName evidence="7">RBP2A-like protein</fullName>
    </submittedName>
</protein>
<comment type="similarity">
    <text evidence="2">Belongs to the MAP7 family.</text>
</comment>
<keyword evidence="8" id="KW-1185">Reference proteome</keyword>
<organism evidence="7 8">
    <name type="scientific">Mya arenaria</name>
    <name type="common">Soft-shell clam</name>
    <dbReference type="NCBI Taxonomy" id="6604"/>
    <lineage>
        <taxon>Eukaryota</taxon>
        <taxon>Metazoa</taxon>
        <taxon>Spiralia</taxon>
        <taxon>Lophotrochozoa</taxon>
        <taxon>Mollusca</taxon>
        <taxon>Bivalvia</taxon>
        <taxon>Autobranchia</taxon>
        <taxon>Heteroconchia</taxon>
        <taxon>Euheterodonta</taxon>
        <taxon>Imparidentia</taxon>
        <taxon>Neoheterodontei</taxon>
        <taxon>Myida</taxon>
        <taxon>Myoidea</taxon>
        <taxon>Myidae</taxon>
        <taxon>Mya</taxon>
    </lineage>
</organism>
<feature type="compositionally biased region" description="Basic and acidic residues" evidence="6">
    <location>
        <begin position="252"/>
        <end position="328"/>
    </location>
</feature>
<feature type="region of interest" description="Disordered" evidence="6">
    <location>
        <begin position="570"/>
        <end position="720"/>
    </location>
</feature>
<gene>
    <name evidence="7" type="ORF">MAR_019401</name>
</gene>
<feature type="region of interest" description="Disordered" evidence="6">
    <location>
        <begin position="205"/>
        <end position="557"/>
    </location>
</feature>
<dbReference type="Pfam" id="PF05672">
    <property type="entry name" value="MAP7"/>
    <property type="match status" value="1"/>
</dbReference>
<evidence type="ECO:0000256" key="2">
    <source>
        <dbReference type="ARBA" id="ARBA00007525"/>
    </source>
</evidence>
<feature type="compositionally biased region" description="Basic and acidic residues" evidence="6">
    <location>
        <begin position="477"/>
        <end position="552"/>
    </location>
</feature>
<feature type="compositionally biased region" description="Basic and acidic residues" evidence="6">
    <location>
        <begin position="1"/>
        <end position="81"/>
    </location>
</feature>
<dbReference type="Proteomes" id="UP001164746">
    <property type="component" value="Chromosome 6"/>
</dbReference>
<feature type="non-terminal residue" evidence="7">
    <location>
        <position position="1161"/>
    </location>
</feature>
<keyword evidence="3" id="KW-0963">Cytoplasm</keyword>
<name>A0ABY7ELD3_MYAAR</name>
<feature type="compositionally biased region" description="Basic and acidic residues" evidence="6">
    <location>
        <begin position="426"/>
        <end position="444"/>
    </location>
</feature>
<feature type="compositionally biased region" description="Acidic residues" evidence="6">
    <location>
        <begin position="767"/>
        <end position="778"/>
    </location>
</feature>
<comment type="subcellular location">
    <subcellularLocation>
        <location evidence="1">Cytoplasm</location>
        <location evidence="1">Cytoskeleton</location>
    </subcellularLocation>
</comment>
<dbReference type="InterPro" id="IPR051483">
    <property type="entry name" value="MAP7_domain-containing"/>
</dbReference>
<reference evidence="7" key="1">
    <citation type="submission" date="2022-11" db="EMBL/GenBank/DDBJ databases">
        <title>Centuries of genome instability and evolution in soft-shell clam transmissible cancer (bioRxiv).</title>
        <authorList>
            <person name="Hart S.F.M."/>
            <person name="Yonemitsu M.A."/>
            <person name="Giersch R.M."/>
            <person name="Beal B.F."/>
            <person name="Arriagada G."/>
            <person name="Davis B.W."/>
            <person name="Ostrander E.A."/>
            <person name="Goff S.P."/>
            <person name="Metzger M.J."/>
        </authorList>
    </citation>
    <scope>NUCLEOTIDE SEQUENCE</scope>
    <source>
        <strain evidence="7">MELC-2E11</strain>
        <tissue evidence="7">Siphon/mantle</tissue>
    </source>
</reference>
<feature type="compositionally biased region" description="Basic and acidic residues" evidence="6">
    <location>
        <begin position="570"/>
        <end position="636"/>
    </location>
</feature>
<dbReference type="PANTHER" id="PTHR15073:SF1">
    <property type="entry name" value="RETICULOCYTE-BINDING PROTEIN HOMOLOG 2A"/>
    <property type="match status" value="1"/>
</dbReference>
<dbReference type="EMBL" id="CP111017">
    <property type="protein sequence ID" value="WAR09443.1"/>
    <property type="molecule type" value="Genomic_DNA"/>
</dbReference>
<evidence type="ECO:0000256" key="3">
    <source>
        <dbReference type="ARBA" id="ARBA00022490"/>
    </source>
</evidence>
<evidence type="ECO:0000256" key="6">
    <source>
        <dbReference type="SAM" id="MobiDB-lite"/>
    </source>
</evidence>
<keyword evidence="5" id="KW-0206">Cytoskeleton</keyword>
<keyword evidence="4" id="KW-0175">Coiled coil</keyword>
<feature type="compositionally biased region" description="Polar residues" evidence="6">
    <location>
        <begin position="745"/>
        <end position="757"/>
    </location>
</feature>
<accession>A0ABY7ELD3</accession>
<feature type="region of interest" description="Disordered" evidence="6">
    <location>
        <begin position="742"/>
        <end position="779"/>
    </location>
</feature>
<proteinExistence type="inferred from homology"/>